<evidence type="ECO:0000313" key="2">
    <source>
        <dbReference type="EMBL" id="QIA08976.1"/>
    </source>
</evidence>
<feature type="transmembrane region" description="Helical" evidence="1">
    <location>
        <begin position="12"/>
        <end position="30"/>
    </location>
</feature>
<proteinExistence type="predicted"/>
<dbReference type="Proteomes" id="UP000474630">
    <property type="component" value="Chromosome"/>
</dbReference>
<evidence type="ECO:0000256" key="1">
    <source>
        <dbReference type="SAM" id="Phobius"/>
    </source>
</evidence>
<protein>
    <submittedName>
        <fullName evidence="2">Uncharacterized protein</fullName>
    </submittedName>
</protein>
<keyword evidence="3" id="KW-1185">Reference proteome</keyword>
<keyword evidence="1" id="KW-0812">Transmembrane</keyword>
<reference evidence="2 3" key="1">
    <citation type="submission" date="2020-02" db="EMBL/GenBank/DDBJ databases">
        <title>Genome sequencing for Draconibacterium sp. strain M1.</title>
        <authorList>
            <person name="Park S.-J."/>
        </authorList>
    </citation>
    <scope>NUCLEOTIDE SEQUENCE [LARGE SCALE GENOMIC DNA]</scope>
    <source>
        <strain evidence="2 3">M1</strain>
    </source>
</reference>
<keyword evidence="1" id="KW-1133">Transmembrane helix</keyword>
<accession>A0A6C0RG57</accession>
<keyword evidence="1" id="KW-0472">Membrane</keyword>
<name>A0A6C0RG57_9BACT</name>
<organism evidence="2 3">
    <name type="scientific">Draconibacterium halophilum</name>
    <dbReference type="NCBI Taxonomy" id="2706887"/>
    <lineage>
        <taxon>Bacteria</taxon>
        <taxon>Pseudomonadati</taxon>
        <taxon>Bacteroidota</taxon>
        <taxon>Bacteroidia</taxon>
        <taxon>Marinilabiliales</taxon>
        <taxon>Prolixibacteraceae</taxon>
        <taxon>Draconibacterium</taxon>
    </lineage>
</organism>
<dbReference type="EMBL" id="CP048409">
    <property type="protein sequence ID" value="QIA08976.1"/>
    <property type="molecule type" value="Genomic_DNA"/>
</dbReference>
<dbReference type="AlphaFoldDB" id="A0A6C0RG57"/>
<dbReference type="KEGG" id="drc:G0Q07_15190"/>
<dbReference type="RefSeq" id="WP_163347690.1">
    <property type="nucleotide sequence ID" value="NZ_CP048409.1"/>
</dbReference>
<evidence type="ECO:0000313" key="3">
    <source>
        <dbReference type="Proteomes" id="UP000474630"/>
    </source>
</evidence>
<gene>
    <name evidence="2" type="ORF">G0Q07_15190</name>
</gene>
<feature type="transmembrane region" description="Helical" evidence="1">
    <location>
        <begin position="36"/>
        <end position="54"/>
    </location>
</feature>
<sequence>MMKINSKYKKYIKLVIGVFVLCLGLVFMLLPFIPLGYIFVVAGLFLLAYEIPALKNQIDKLKEKDSKGRVAKVEEKLQEGDQIIEDKIIRDDDDKSS</sequence>